<feature type="domain" description="MacB-like periplasmic core" evidence="9">
    <location>
        <begin position="114"/>
        <end position="342"/>
    </location>
</feature>
<evidence type="ECO:0000256" key="4">
    <source>
        <dbReference type="ARBA" id="ARBA00022989"/>
    </source>
</evidence>
<feature type="transmembrane region" description="Helical" evidence="7">
    <location>
        <begin position="110"/>
        <end position="133"/>
    </location>
</feature>
<dbReference type="GO" id="GO:0005886">
    <property type="term" value="C:plasma membrane"/>
    <property type="evidence" value="ECO:0007669"/>
    <property type="project" value="UniProtKB-SubCell"/>
</dbReference>
<feature type="transmembrane region" description="Helical" evidence="7">
    <location>
        <begin position="481"/>
        <end position="500"/>
    </location>
</feature>
<evidence type="ECO:0000256" key="5">
    <source>
        <dbReference type="ARBA" id="ARBA00023136"/>
    </source>
</evidence>
<evidence type="ECO:0000256" key="3">
    <source>
        <dbReference type="ARBA" id="ARBA00022692"/>
    </source>
</evidence>
<dbReference type="GO" id="GO:0022857">
    <property type="term" value="F:transmembrane transporter activity"/>
    <property type="evidence" value="ECO:0007669"/>
    <property type="project" value="TreeGrafter"/>
</dbReference>
<feature type="transmembrane region" description="Helical" evidence="7">
    <location>
        <begin position="834"/>
        <end position="853"/>
    </location>
</feature>
<organism evidence="10">
    <name type="scientific">Solibacter usitatus (strain Ellin6076)</name>
    <dbReference type="NCBI Taxonomy" id="234267"/>
    <lineage>
        <taxon>Bacteria</taxon>
        <taxon>Pseudomonadati</taxon>
        <taxon>Acidobacteriota</taxon>
        <taxon>Terriglobia</taxon>
        <taxon>Bryobacterales</taxon>
        <taxon>Solibacteraceae</taxon>
        <taxon>Candidatus Solibacter</taxon>
    </lineage>
</organism>
<keyword evidence="2" id="KW-1003">Cell membrane</keyword>
<dbReference type="InterPro" id="IPR003838">
    <property type="entry name" value="ABC3_permease_C"/>
</dbReference>
<evidence type="ECO:0000259" key="8">
    <source>
        <dbReference type="Pfam" id="PF02687"/>
    </source>
</evidence>
<evidence type="ECO:0008006" key="11">
    <source>
        <dbReference type="Google" id="ProtNLM"/>
    </source>
</evidence>
<sequence>MPDWKTIVRQRLAPLRLKAGEENDLTDELAQHLEDRYRELLSGGTAEAAARREVLAELDDLYPLRAGLQSAQRVPARDAVPAGDARRGNFIDDLWRDLRFAVRTMRKSPLFVLVVVLTLAFGIGANTTVFTIVNNLILNPLPVPQSSELAAVGMAASANQSKSGAPQPFAYADLQFFQNKNQVFRSLAGYTSPRVVTLQANGASERMFAELATANYFPVLGLRPALGRFFSPDEDGTPGEHPVAVMNYGTWQGRFGGAPGVIGSTLVLNSLSFTVIGVAPPAFLGINAIMGPDVWIPAAMSERLLPHEMTGVFADRTKAAFQAVGRLKPGTTHAQAQANLATIAADLAREYPATNEGRTAAVRPIRDAIFGSAGMGVGPVVFGGAVLLGVVAIVLLIACSNVANLLLARSAARGQEIAVRLAVGASRPRLVRQLLTESVLLAALGGIAGLGVAYAGLHLLFSALPGSGNFVRPKLDQTVLLFALCVSLATGFIFGAIPAFHASRTGLAAALKRKLSLANALLVGQIAFSFLLLVTAALFLRSIQRAYDLDPGFQTAHLAVFMTNPGQTGYTMPQTKAFYKAARERVAALPGVESVSWASNLPLWARTSNGLEIEGRQQRSRNEKIASVLNTVDTSFFDAAGVAMRRGRAFTTVDQTSSAPVAIVNEKLAQDFWPGEDPIGKRIRLPSEKSMRQIVGVARTANYSAWAEAPQFCVYIPLEQHPNDAMILYVRTQADPRPLMVAVQRAILAAGPQIFVNDLRTGRQIVEGGLFQARMGVSLLGAFGLLALLLASVGLYGIMAYGVTQRKREIGLRMALGAAQSSVLRLVLKQGMMLVLAGVAIGFVASLFVERLLSRMLFGVTATDPLSVGGAALILSTVALLACYLPARWASRVDPLVALREG</sequence>
<feature type="domain" description="ABC3 transporter permease C-terminal" evidence="8">
    <location>
        <begin position="390"/>
        <end position="505"/>
    </location>
</feature>
<dbReference type="InterPro" id="IPR017800">
    <property type="entry name" value="ADOP"/>
</dbReference>
<dbReference type="Pfam" id="PF12704">
    <property type="entry name" value="MacB_PCD"/>
    <property type="match status" value="2"/>
</dbReference>
<dbReference type="PANTHER" id="PTHR30572:SF4">
    <property type="entry name" value="ABC TRANSPORTER PERMEASE YTRF"/>
    <property type="match status" value="1"/>
</dbReference>
<evidence type="ECO:0000256" key="7">
    <source>
        <dbReference type="SAM" id="Phobius"/>
    </source>
</evidence>
<feature type="transmembrane region" description="Helical" evidence="7">
    <location>
        <begin position="439"/>
        <end position="461"/>
    </location>
</feature>
<dbReference type="STRING" id="234267.Acid_4755"/>
<feature type="domain" description="MacB-like periplasmic core" evidence="9">
    <location>
        <begin position="560"/>
        <end position="739"/>
    </location>
</feature>
<dbReference type="Pfam" id="PF02687">
    <property type="entry name" value="FtsX"/>
    <property type="match status" value="2"/>
</dbReference>
<dbReference type="EMBL" id="CP000473">
    <property type="protein sequence ID" value="ABJ85714.1"/>
    <property type="molecule type" value="Genomic_DNA"/>
</dbReference>
<dbReference type="OrthoDB" id="127126at2"/>
<name>Q01XA1_SOLUE</name>
<feature type="transmembrane region" description="Helical" evidence="7">
    <location>
        <begin position="520"/>
        <end position="540"/>
    </location>
</feature>
<keyword evidence="4 7" id="KW-1133">Transmembrane helix</keyword>
<feature type="transmembrane region" description="Helical" evidence="7">
    <location>
        <begin position="775"/>
        <end position="798"/>
    </location>
</feature>
<dbReference type="PANTHER" id="PTHR30572">
    <property type="entry name" value="MEMBRANE COMPONENT OF TRANSPORTER-RELATED"/>
    <property type="match status" value="1"/>
</dbReference>
<dbReference type="HOGENOM" id="CLU_009433_1_0_0"/>
<dbReference type="InterPro" id="IPR047928">
    <property type="entry name" value="Perm_prefix_1"/>
</dbReference>
<evidence type="ECO:0000256" key="2">
    <source>
        <dbReference type="ARBA" id="ARBA00022475"/>
    </source>
</evidence>
<keyword evidence="5 7" id="KW-0472">Membrane</keyword>
<dbReference type="NCBIfam" id="NF038403">
    <property type="entry name" value="perm_prefix_1"/>
    <property type="match status" value="1"/>
</dbReference>
<dbReference type="InterPro" id="IPR025857">
    <property type="entry name" value="MacB_PCD"/>
</dbReference>
<feature type="transmembrane region" description="Helical" evidence="7">
    <location>
        <begin position="865"/>
        <end position="887"/>
    </location>
</feature>
<dbReference type="InParanoid" id="Q01XA1"/>
<feature type="transmembrane region" description="Helical" evidence="7">
    <location>
        <begin position="380"/>
        <end position="407"/>
    </location>
</feature>
<feature type="domain" description="ABC3 transporter permease C-terminal" evidence="8">
    <location>
        <begin position="782"/>
        <end position="893"/>
    </location>
</feature>
<reference evidence="10" key="1">
    <citation type="submission" date="2006-10" db="EMBL/GenBank/DDBJ databases">
        <title>Complete sequence of Solibacter usitatus Ellin6076.</title>
        <authorList>
            <consortium name="US DOE Joint Genome Institute"/>
            <person name="Copeland A."/>
            <person name="Lucas S."/>
            <person name="Lapidus A."/>
            <person name="Barry K."/>
            <person name="Detter J.C."/>
            <person name="Glavina del Rio T."/>
            <person name="Hammon N."/>
            <person name="Israni S."/>
            <person name="Dalin E."/>
            <person name="Tice H."/>
            <person name="Pitluck S."/>
            <person name="Thompson L.S."/>
            <person name="Brettin T."/>
            <person name="Bruce D."/>
            <person name="Han C."/>
            <person name="Tapia R."/>
            <person name="Gilna P."/>
            <person name="Schmutz J."/>
            <person name="Larimer F."/>
            <person name="Land M."/>
            <person name="Hauser L."/>
            <person name="Kyrpides N."/>
            <person name="Mikhailova N."/>
            <person name="Janssen P.H."/>
            <person name="Kuske C.R."/>
            <person name="Richardson P."/>
        </authorList>
    </citation>
    <scope>NUCLEOTIDE SEQUENCE</scope>
    <source>
        <strain evidence="10">Ellin6076</strain>
    </source>
</reference>
<gene>
    <name evidence="10" type="ordered locus">Acid_4755</name>
</gene>
<evidence type="ECO:0000313" key="10">
    <source>
        <dbReference type="EMBL" id="ABJ85714.1"/>
    </source>
</evidence>
<comment type="similarity">
    <text evidence="6">Belongs to the ABC-4 integral membrane protein family.</text>
</comment>
<evidence type="ECO:0000256" key="6">
    <source>
        <dbReference type="ARBA" id="ARBA00038076"/>
    </source>
</evidence>
<protein>
    <recommendedName>
        <fullName evidence="11">Permease</fullName>
    </recommendedName>
</protein>
<evidence type="ECO:0000256" key="1">
    <source>
        <dbReference type="ARBA" id="ARBA00004651"/>
    </source>
</evidence>
<dbReference type="NCBIfam" id="TIGR03434">
    <property type="entry name" value="ADOP"/>
    <property type="match status" value="1"/>
</dbReference>
<evidence type="ECO:0000259" key="9">
    <source>
        <dbReference type="Pfam" id="PF12704"/>
    </source>
</evidence>
<keyword evidence="3 7" id="KW-0812">Transmembrane</keyword>
<dbReference type="InterPro" id="IPR050250">
    <property type="entry name" value="Macrolide_Exporter_MacB"/>
</dbReference>
<proteinExistence type="inferred from homology"/>
<dbReference type="AlphaFoldDB" id="Q01XA1"/>
<dbReference type="KEGG" id="sus:Acid_4755"/>
<accession>Q01XA1</accession>
<dbReference type="eggNOG" id="COG0577">
    <property type="taxonomic scope" value="Bacteria"/>
</dbReference>
<comment type="subcellular location">
    <subcellularLocation>
        <location evidence="1">Cell membrane</location>
        <topology evidence="1">Multi-pass membrane protein</topology>
    </subcellularLocation>
</comment>